<evidence type="ECO:0000256" key="2">
    <source>
        <dbReference type="ARBA" id="ARBA00006214"/>
    </source>
</evidence>
<dbReference type="SMART" id="SM00756">
    <property type="entry name" value="VKc"/>
    <property type="match status" value="1"/>
</dbReference>
<sequence>MHTSKVLSYSRLLNTILSFLGIMLSVYAVYVEVKKEEDSDYVALCDITEIISCSKVFSTKYAKGFGVIGPIFGEESILNQPNGIYGTACYIILLILSQVRWTRAAHAQLLLVVLCNCTTPYLAYLLYKVIKAVCVLCLATYAVNFSLLLVALWRRTALLEVQDKRTGRLAKRE</sequence>
<evidence type="ECO:0000256" key="3">
    <source>
        <dbReference type="ARBA" id="ARBA00012278"/>
    </source>
</evidence>
<feature type="domain" description="Vitamin K epoxide reductase" evidence="13">
    <location>
        <begin position="7"/>
        <end position="155"/>
    </location>
</feature>
<keyword evidence="8" id="KW-0560">Oxidoreductase</keyword>
<keyword evidence="5" id="KW-0874">Quinone</keyword>
<dbReference type="InterPro" id="IPR042406">
    <property type="entry name" value="VKORC1/VKORC1L1"/>
</dbReference>
<accession>A0A2P2I346</accession>
<comment type="subcellular location">
    <subcellularLocation>
        <location evidence="1">Endoplasmic reticulum membrane</location>
        <topology evidence="1">Multi-pass membrane protein</topology>
    </subcellularLocation>
</comment>
<evidence type="ECO:0000256" key="5">
    <source>
        <dbReference type="ARBA" id="ARBA00022719"/>
    </source>
</evidence>
<evidence type="ECO:0000256" key="1">
    <source>
        <dbReference type="ARBA" id="ARBA00004477"/>
    </source>
</evidence>
<name>A0A2P2I346_9CRUS</name>
<dbReference type="Gene3D" id="1.20.1440.130">
    <property type="entry name" value="VKOR domain"/>
    <property type="match status" value="1"/>
</dbReference>
<dbReference type="InterPro" id="IPR038354">
    <property type="entry name" value="VKOR_sf"/>
</dbReference>
<dbReference type="GO" id="GO:0048038">
    <property type="term" value="F:quinone binding"/>
    <property type="evidence" value="ECO:0007669"/>
    <property type="project" value="UniProtKB-KW"/>
</dbReference>
<feature type="transmembrane region" description="Helical" evidence="12">
    <location>
        <begin position="83"/>
        <end position="102"/>
    </location>
</feature>
<organism evidence="14">
    <name type="scientific">Hirondellea gigas</name>
    <dbReference type="NCBI Taxonomy" id="1518452"/>
    <lineage>
        <taxon>Eukaryota</taxon>
        <taxon>Metazoa</taxon>
        <taxon>Ecdysozoa</taxon>
        <taxon>Arthropoda</taxon>
        <taxon>Crustacea</taxon>
        <taxon>Multicrustacea</taxon>
        <taxon>Malacostraca</taxon>
        <taxon>Eumalacostraca</taxon>
        <taxon>Peracarida</taxon>
        <taxon>Amphipoda</taxon>
        <taxon>Amphilochidea</taxon>
        <taxon>Lysianassida</taxon>
        <taxon>Lysianassidira</taxon>
        <taxon>Lysianassoidea</taxon>
        <taxon>Lysianassidae</taxon>
        <taxon>Hirondellea</taxon>
    </lineage>
</organism>
<evidence type="ECO:0000256" key="11">
    <source>
        <dbReference type="ARBA" id="ARBA00023284"/>
    </source>
</evidence>
<keyword evidence="7 12" id="KW-1133">Transmembrane helix</keyword>
<evidence type="ECO:0000259" key="13">
    <source>
        <dbReference type="SMART" id="SM00756"/>
    </source>
</evidence>
<keyword evidence="10" id="KW-1015">Disulfide bond</keyword>
<keyword evidence="4 12" id="KW-0812">Transmembrane</keyword>
<evidence type="ECO:0000256" key="7">
    <source>
        <dbReference type="ARBA" id="ARBA00022989"/>
    </source>
</evidence>
<keyword evidence="9 12" id="KW-0472">Membrane</keyword>
<dbReference type="GO" id="GO:0047057">
    <property type="term" value="F:vitamin-K-epoxide reductase (warfarin-sensitive) activity"/>
    <property type="evidence" value="ECO:0007669"/>
    <property type="project" value="UniProtKB-EC"/>
</dbReference>
<dbReference type="GO" id="GO:0005789">
    <property type="term" value="C:endoplasmic reticulum membrane"/>
    <property type="evidence" value="ECO:0007669"/>
    <property type="project" value="UniProtKB-SubCell"/>
</dbReference>
<protein>
    <recommendedName>
        <fullName evidence="3">vitamin-K-epoxide reductase (warfarin-sensitive)</fullName>
        <ecNumber evidence="3">1.17.4.4</ecNumber>
    </recommendedName>
</protein>
<keyword evidence="6" id="KW-0256">Endoplasmic reticulum</keyword>
<dbReference type="PANTHER" id="PTHR14519:SF8">
    <property type="entry name" value="VITAMIN K EPOXIDE REDUCTASE COMPLEX SUBUNIT 1"/>
    <property type="match status" value="1"/>
</dbReference>
<dbReference type="PANTHER" id="PTHR14519">
    <property type="entry name" value="VITAMIN K EPOXIDE REDUCTASE COMPLEX, SUBUNIT 1"/>
    <property type="match status" value="1"/>
</dbReference>
<evidence type="ECO:0000256" key="4">
    <source>
        <dbReference type="ARBA" id="ARBA00022692"/>
    </source>
</evidence>
<dbReference type="EMBL" id="IACF01002806">
    <property type="protein sequence ID" value="LAB68445.1"/>
    <property type="molecule type" value="mRNA"/>
</dbReference>
<evidence type="ECO:0000256" key="8">
    <source>
        <dbReference type="ARBA" id="ARBA00023002"/>
    </source>
</evidence>
<keyword evidence="11" id="KW-0676">Redox-active center</keyword>
<proteinExistence type="evidence at transcript level"/>
<evidence type="ECO:0000256" key="6">
    <source>
        <dbReference type="ARBA" id="ARBA00022824"/>
    </source>
</evidence>
<dbReference type="EC" id="1.17.4.4" evidence="3"/>
<evidence type="ECO:0000256" key="12">
    <source>
        <dbReference type="SAM" id="Phobius"/>
    </source>
</evidence>
<feature type="transmembrane region" description="Helical" evidence="12">
    <location>
        <begin position="12"/>
        <end position="30"/>
    </location>
</feature>
<evidence type="ECO:0000256" key="10">
    <source>
        <dbReference type="ARBA" id="ARBA00023157"/>
    </source>
</evidence>
<dbReference type="CDD" id="cd12917">
    <property type="entry name" value="VKOR_euk"/>
    <property type="match status" value="1"/>
</dbReference>
<dbReference type="InterPro" id="IPR012932">
    <property type="entry name" value="VKOR"/>
</dbReference>
<evidence type="ECO:0000313" key="14">
    <source>
        <dbReference type="EMBL" id="LAB68445.1"/>
    </source>
</evidence>
<dbReference type="Pfam" id="PF07884">
    <property type="entry name" value="VKOR"/>
    <property type="match status" value="1"/>
</dbReference>
<reference evidence="14" key="1">
    <citation type="journal article" date="2018" name="Biosci. Biotechnol. Biochem.">
        <title>Polysaccharide hydrolase of the hadal zone amphipods Hirondellea gigas.</title>
        <authorList>
            <person name="Kobayashi H."/>
            <person name="Nagahama T."/>
            <person name="Arai W."/>
            <person name="Sasagawa Y."/>
            <person name="Umeda M."/>
            <person name="Hayashi T."/>
            <person name="Nikaido I."/>
            <person name="Watanabe H."/>
            <person name="Oguri K."/>
            <person name="Kitazato H."/>
            <person name="Fujioka K."/>
            <person name="Kido Y."/>
            <person name="Takami H."/>
        </authorList>
    </citation>
    <scope>NUCLEOTIDE SEQUENCE</scope>
    <source>
        <tissue evidence="14">Whole body</tissue>
    </source>
</reference>
<evidence type="ECO:0000256" key="9">
    <source>
        <dbReference type="ARBA" id="ARBA00023136"/>
    </source>
</evidence>
<feature type="transmembrane region" description="Helical" evidence="12">
    <location>
        <begin position="109"/>
        <end position="127"/>
    </location>
</feature>
<dbReference type="AlphaFoldDB" id="A0A2P2I346"/>
<comment type="similarity">
    <text evidence="2">Belongs to the VKOR family.</text>
</comment>
<feature type="transmembrane region" description="Helical" evidence="12">
    <location>
        <begin position="133"/>
        <end position="153"/>
    </location>
</feature>
<dbReference type="GO" id="GO:0042373">
    <property type="term" value="P:vitamin K metabolic process"/>
    <property type="evidence" value="ECO:0007669"/>
    <property type="project" value="InterPro"/>
</dbReference>